<dbReference type="GO" id="GO:0008236">
    <property type="term" value="F:serine-type peptidase activity"/>
    <property type="evidence" value="ECO:0007669"/>
    <property type="project" value="UniProtKB-KW"/>
</dbReference>
<dbReference type="Pfam" id="PF17804">
    <property type="entry name" value="TSP_NTD"/>
    <property type="match status" value="1"/>
</dbReference>
<dbReference type="FunFam" id="3.90.226.10:FF:000090">
    <property type="entry name" value="Tail-specific protease"/>
    <property type="match status" value="1"/>
</dbReference>
<dbReference type="Gene3D" id="3.90.226.10">
    <property type="entry name" value="2-enoyl-CoA Hydratase, Chain A, domain 1"/>
    <property type="match status" value="1"/>
</dbReference>
<dbReference type="SUPFAM" id="SSF52096">
    <property type="entry name" value="ClpP/crotonase"/>
    <property type="match status" value="1"/>
</dbReference>
<dbReference type="SMART" id="SM00245">
    <property type="entry name" value="TSPc"/>
    <property type="match status" value="1"/>
</dbReference>
<gene>
    <name evidence="9" type="ORF">SAMN05216571_104164</name>
</gene>
<dbReference type="STRING" id="284577.SAMN05216571_104164"/>
<dbReference type="Gene3D" id="2.30.42.10">
    <property type="match status" value="1"/>
</dbReference>
<dbReference type="InterPro" id="IPR036034">
    <property type="entry name" value="PDZ_sf"/>
</dbReference>
<dbReference type="SUPFAM" id="SSF50156">
    <property type="entry name" value="PDZ domain-like"/>
    <property type="match status" value="1"/>
</dbReference>
<dbReference type="Pfam" id="PF11818">
    <property type="entry name" value="DUF3340"/>
    <property type="match status" value="1"/>
</dbReference>
<evidence type="ECO:0000256" key="1">
    <source>
        <dbReference type="ARBA" id="ARBA00009179"/>
    </source>
</evidence>
<protein>
    <submittedName>
        <fullName evidence="9">C-terminal processing peptidase-1. Serine peptidase. MEROPS family S41A</fullName>
    </submittedName>
</protein>
<dbReference type="InterPro" id="IPR040573">
    <property type="entry name" value="TSP_N"/>
</dbReference>
<accession>A0A1G7RB22</accession>
<evidence type="ECO:0000256" key="4">
    <source>
        <dbReference type="ARBA" id="ARBA00022825"/>
    </source>
</evidence>
<dbReference type="EMBL" id="FNCI01000004">
    <property type="protein sequence ID" value="SDG07957.1"/>
    <property type="molecule type" value="Genomic_DNA"/>
</dbReference>
<dbReference type="PANTHER" id="PTHR32060">
    <property type="entry name" value="TAIL-SPECIFIC PROTEASE"/>
    <property type="match status" value="1"/>
</dbReference>
<dbReference type="InterPro" id="IPR029045">
    <property type="entry name" value="ClpP/crotonase-like_dom_sf"/>
</dbReference>
<dbReference type="InterPro" id="IPR001478">
    <property type="entry name" value="PDZ"/>
</dbReference>
<dbReference type="InterPro" id="IPR005151">
    <property type="entry name" value="Tail-specific_protease"/>
</dbReference>
<feature type="region of interest" description="Disordered" evidence="6">
    <location>
        <begin position="640"/>
        <end position="669"/>
    </location>
</feature>
<dbReference type="InterPro" id="IPR004447">
    <property type="entry name" value="Peptidase_S41A"/>
</dbReference>
<evidence type="ECO:0000313" key="9">
    <source>
        <dbReference type="EMBL" id="SDG07957.1"/>
    </source>
</evidence>
<dbReference type="GO" id="GO:0006508">
    <property type="term" value="P:proteolysis"/>
    <property type="evidence" value="ECO:0007669"/>
    <property type="project" value="UniProtKB-KW"/>
</dbReference>
<dbReference type="InterPro" id="IPR020992">
    <property type="entry name" value="Tail_Prtase_C"/>
</dbReference>
<feature type="chain" id="PRO_5011489393" evidence="7">
    <location>
        <begin position="27"/>
        <end position="702"/>
    </location>
</feature>
<evidence type="ECO:0000256" key="5">
    <source>
        <dbReference type="RuleBase" id="RU004404"/>
    </source>
</evidence>
<evidence type="ECO:0000259" key="8">
    <source>
        <dbReference type="PROSITE" id="PS50106"/>
    </source>
</evidence>
<evidence type="ECO:0000256" key="2">
    <source>
        <dbReference type="ARBA" id="ARBA00022670"/>
    </source>
</evidence>
<dbReference type="Pfam" id="PF03572">
    <property type="entry name" value="Peptidase_S41"/>
    <property type="match status" value="1"/>
</dbReference>
<comment type="similarity">
    <text evidence="1 5">Belongs to the peptidase S41A family.</text>
</comment>
<dbReference type="SMART" id="SM00228">
    <property type="entry name" value="PDZ"/>
    <property type="match status" value="1"/>
</dbReference>
<evidence type="ECO:0000313" key="10">
    <source>
        <dbReference type="Proteomes" id="UP000198641"/>
    </source>
</evidence>
<feature type="signal peptide" evidence="7">
    <location>
        <begin position="1"/>
        <end position="26"/>
    </location>
</feature>
<dbReference type="Pfam" id="PF00595">
    <property type="entry name" value="PDZ"/>
    <property type="match status" value="1"/>
</dbReference>
<proteinExistence type="inferred from homology"/>
<dbReference type="PROSITE" id="PS50106">
    <property type="entry name" value="PDZ"/>
    <property type="match status" value="1"/>
</dbReference>
<keyword evidence="2 5" id="KW-0645">Protease</keyword>
<sequence length="702" mass="78256">MRRIAAIGRIGAITLMLMTLSAMAMAQPHPSEAQVQVAPEIADSLRYGHYADVSLTDSWSQRAFQRYLDILDPQRSYLLKRDVNEFRDSLSERIDDALYDGDLEPAFALYERYQERLEARLEWILAKLDDGLDYRYDTDERLALDRKDAPWAEKQDALDELWNKRLKNSALTMMLSGQEEAEVEKTLRDRFEGQLNRVHQTNTEDIFGLFMAAVTGTIDPHTEYLSPRQGESFDIQMRLSLEGIGALLQADGEYVKVSSLVAGGPAEKAGVLQPADRIIAVGQGDDGEMTNVVGMRLDDVVDLIRGPKGSKVLLDVVPAQSVDTTRSHIVEIVRDTVNLEDQAASSEVIEVKREDGTHRIGVIDVPTFYVDFDAWQAGEEDYRSTTRDVAKEIRSLKAQNVEGIVLDLRDNGGGALQEANSLIGLFIDRGPTVQVRDASGRISLYGDTDSGVLYDGPLTVLVNRLSASASEILAGAIQDYGRGLIVGSRTFGKGTVQTLNELSHGEVKLTRAKFYRISGESTQHRGVEPDITFPSLIDPDVIGESSLDNALPWDTVRAVQYRLYGTPWRHLEALAASHRERIASHPNFVYLEKQAELSRQLRDQLTSVSLNREQRQREMQAQEAEQLSLENQRRRALGLEELEDWSDARGATDESETGAALDSEESAPIDRAQLIESANILLDYSHLSEDDSMDGRQISGMQ</sequence>
<dbReference type="RefSeq" id="WP_092524753.1">
    <property type="nucleotide sequence ID" value="NZ_FNCI01000004.1"/>
</dbReference>
<evidence type="ECO:0000256" key="7">
    <source>
        <dbReference type="SAM" id="SignalP"/>
    </source>
</evidence>
<keyword evidence="7" id="KW-0732">Signal</keyword>
<dbReference type="CDD" id="cd06782">
    <property type="entry name" value="cpPDZ_CPP-like"/>
    <property type="match status" value="1"/>
</dbReference>
<feature type="domain" description="PDZ" evidence="8">
    <location>
        <begin position="234"/>
        <end position="305"/>
    </location>
</feature>
<keyword evidence="10" id="KW-1185">Reference proteome</keyword>
<dbReference type="PANTHER" id="PTHR32060:SF22">
    <property type="entry name" value="CARBOXYL-TERMINAL-PROCESSING PEPTIDASE 3, CHLOROPLASTIC"/>
    <property type="match status" value="1"/>
</dbReference>
<dbReference type="NCBIfam" id="TIGR00225">
    <property type="entry name" value="prc"/>
    <property type="match status" value="1"/>
</dbReference>
<dbReference type="GO" id="GO:0004175">
    <property type="term" value="F:endopeptidase activity"/>
    <property type="evidence" value="ECO:0007669"/>
    <property type="project" value="TreeGrafter"/>
</dbReference>
<keyword evidence="3 5" id="KW-0378">Hydrolase</keyword>
<keyword evidence="4 5" id="KW-0720">Serine protease</keyword>
<dbReference type="Proteomes" id="UP000198641">
    <property type="component" value="Unassembled WGS sequence"/>
</dbReference>
<name>A0A1G7RB22_9GAMM</name>
<evidence type="ECO:0000256" key="6">
    <source>
        <dbReference type="SAM" id="MobiDB-lite"/>
    </source>
</evidence>
<dbReference type="AlphaFoldDB" id="A0A1G7RB22"/>
<organism evidence="9 10">
    <name type="scientific">Onishia taeanensis</name>
    <dbReference type="NCBI Taxonomy" id="284577"/>
    <lineage>
        <taxon>Bacteria</taxon>
        <taxon>Pseudomonadati</taxon>
        <taxon>Pseudomonadota</taxon>
        <taxon>Gammaproteobacteria</taxon>
        <taxon>Oceanospirillales</taxon>
        <taxon>Halomonadaceae</taxon>
        <taxon>Onishia</taxon>
    </lineage>
</organism>
<dbReference type="OrthoDB" id="9812068at2"/>
<dbReference type="GO" id="GO:0030288">
    <property type="term" value="C:outer membrane-bounded periplasmic space"/>
    <property type="evidence" value="ECO:0007669"/>
    <property type="project" value="TreeGrafter"/>
</dbReference>
<reference evidence="9 10" key="1">
    <citation type="submission" date="2016-10" db="EMBL/GenBank/DDBJ databases">
        <authorList>
            <person name="de Groot N.N."/>
        </authorList>
    </citation>
    <scope>NUCLEOTIDE SEQUENCE [LARGE SCALE GENOMIC DNA]</scope>
    <source>
        <strain evidence="9 10">BH539</strain>
    </source>
</reference>
<dbReference type="CDD" id="cd07560">
    <property type="entry name" value="Peptidase_S41_CPP"/>
    <property type="match status" value="1"/>
</dbReference>
<dbReference type="GO" id="GO:0007165">
    <property type="term" value="P:signal transduction"/>
    <property type="evidence" value="ECO:0007669"/>
    <property type="project" value="TreeGrafter"/>
</dbReference>
<evidence type="ECO:0000256" key="3">
    <source>
        <dbReference type="ARBA" id="ARBA00022801"/>
    </source>
</evidence>